<dbReference type="InterPro" id="IPR010775">
    <property type="entry name" value="DUF1365"/>
</dbReference>
<dbReference type="Proteomes" id="UP000198233">
    <property type="component" value="Chromosome"/>
</dbReference>
<dbReference type="RefSeq" id="WP_088904933.1">
    <property type="nucleotide sequence ID" value="NZ_CP022272.1"/>
</dbReference>
<dbReference type="EMBL" id="CP022272">
    <property type="protein sequence ID" value="ASJ97240.1"/>
    <property type="molecule type" value="Genomic_DNA"/>
</dbReference>
<protein>
    <submittedName>
        <fullName evidence="1">Chromosome partitioning protein ParA</fullName>
    </submittedName>
</protein>
<dbReference type="Pfam" id="PF07103">
    <property type="entry name" value="DUF1365"/>
    <property type="match status" value="1"/>
</dbReference>
<dbReference type="PANTHER" id="PTHR33973">
    <property type="entry name" value="OS07G0153300 PROTEIN"/>
    <property type="match status" value="1"/>
</dbReference>
<gene>
    <name evidence="1" type="ORF">CFF01_11940</name>
</gene>
<dbReference type="PANTHER" id="PTHR33973:SF4">
    <property type="entry name" value="OS07G0153300 PROTEIN"/>
    <property type="match status" value="1"/>
</dbReference>
<sequence length="257" mass="30007">MSALKTSPQKHSGIYTGQVRHRRFGDVEHAFQYRLFMMGLDLDELPALTQRSRLFGTDWFNPIRFNEKDYLKNEPGSLKQRIGHKVRALGGSWQESNRVLMLAQCRCLGIYFSPINFYFCYDEQDSCKYMLAEVSNTPWNQRHYYLLRLDGEMKIKKAFHVSPFMEMEMTYHWRVSPPSAKALVHIENHKEHKVFDATMALTREAINQKSLLRTWISIPSMTVKMVAGIYWQALKLYLKRVPFISHPDTDGASGSTK</sequence>
<evidence type="ECO:0000313" key="2">
    <source>
        <dbReference type="Proteomes" id="UP000198233"/>
    </source>
</evidence>
<reference evidence="1 2" key="1">
    <citation type="submission" date="2017-06" db="EMBL/GenBank/DDBJ databases">
        <title>Complete genome sequence of Shewanella marisflavi EP1 associated with anaerobic 2,4-dinitrotoluene reduction and salt tolerance.</title>
        <authorList>
            <person name="Huang J."/>
        </authorList>
    </citation>
    <scope>NUCLEOTIDE SEQUENCE [LARGE SCALE GENOMIC DNA]</scope>
    <source>
        <strain evidence="1 2">EP1</strain>
    </source>
</reference>
<evidence type="ECO:0000313" key="1">
    <source>
        <dbReference type="EMBL" id="ASJ97240.1"/>
    </source>
</evidence>
<accession>A0AAC9XNU0</accession>
<dbReference type="KEGG" id="smav:CFF01_11940"/>
<organism evidence="1 2">
    <name type="scientific">Shewanella marisflavi</name>
    <dbReference type="NCBI Taxonomy" id="260364"/>
    <lineage>
        <taxon>Bacteria</taxon>
        <taxon>Pseudomonadati</taxon>
        <taxon>Pseudomonadota</taxon>
        <taxon>Gammaproteobacteria</taxon>
        <taxon>Alteromonadales</taxon>
        <taxon>Shewanellaceae</taxon>
        <taxon>Shewanella</taxon>
    </lineage>
</organism>
<name>A0AAC9XNU0_9GAMM</name>
<dbReference type="AlphaFoldDB" id="A0AAC9XNU0"/>
<proteinExistence type="predicted"/>